<dbReference type="InterPro" id="IPR029021">
    <property type="entry name" value="Prot-tyrosine_phosphatase-like"/>
</dbReference>
<accession>A0A7W6D9Y8</accession>
<proteinExistence type="predicted"/>
<evidence type="ECO:0008006" key="3">
    <source>
        <dbReference type="Google" id="ProtNLM"/>
    </source>
</evidence>
<dbReference type="EMBL" id="JACIEE010000008">
    <property type="protein sequence ID" value="MBB3978729.1"/>
    <property type="molecule type" value="Genomic_DNA"/>
</dbReference>
<keyword evidence="2" id="KW-1185">Reference proteome</keyword>
<dbReference type="RefSeq" id="WP_183806983.1">
    <property type="nucleotide sequence ID" value="NZ_JACIEE010000008.1"/>
</dbReference>
<gene>
    <name evidence="1" type="ORF">GGQ64_003964</name>
</gene>
<dbReference type="SUPFAM" id="SSF52799">
    <property type="entry name" value="(Phosphotyrosine protein) phosphatases II"/>
    <property type="match status" value="1"/>
</dbReference>
<dbReference type="InterPro" id="IPR016130">
    <property type="entry name" value="Tyr_Pase_AS"/>
</dbReference>
<reference evidence="1 2" key="1">
    <citation type="submission" date="2020-08" db="EMBL/GenBank/DDBJ databases">
        <title>Genomic Encyclopedia of Type Strains, Phase IV (KMG-IV): sequencing the most valuable type-strain genomes for metagenomic binning, comparative biology and taxonomic classification.</title>
        <authorList>
            <person name="Goeker M."/>
        </authorList>
    </citation>
    <scope>NUCLEOTIDE SEQUENCE [LARGE SCALE GENOMIC DNA]</scope>
    <source>
        <strain evidence="1 2">DSM 100211</strain>
    </source>
</reference>
<organism evidence="1 2">
    <name type="scientific">Mycoplana azooxidifex</name>
    <dbReference type="NCBI Taxonomy" id="1636188"/>
    <lineage>
        <taxon>Bacteria</taxon>
        <taxon>Pseudomonadati</taxon>
        <taxon>Pseudomonadota</taxon>
        <taxon>Alphaproteobacteria</taxon>
        <taxon>Hyphomicrobiales</taxon>
        <taxon>Rhizobiaceae</taxon>
        <taxon>Mycoplana</taxon>
    </lineage>
</organism>
<name>A0A7W6D9Y8_9HYPH</name>
<comment type="caution">
    <text evidence="1">The sequence shown here is derived from an EMBL/GenBank/DDBJ whole genome shotgun (WGS) entry which is preliminary data.</text>
</comment>
<dbReference type="Proteomes" id="UP000574761">
    <property type="component" value="Unassembled WGS sequence"/>
</dbReference>
<evidence type="ECO:0000313" key="2">
    <source>
        <dbReference type="Proteomes" id="UP000574761"/>
    </source>
</evidence>
<protein>
    <recommendedName>
        <fullName evidence="3">Protein tyrosine phosphatase</fullName>
    </recommendedName>
</protein>
<dbReference type="PROSITE" id="PS00383">
    <property type="entry name" value="TYR_PHOSPHATASE_1"/>
    <property type="match status" value="1"/>
</dbReference>
<dbReference type="AlphaFoldDB" id="A0A7W6D9Y8"/>
<dbReference type="Gene3D" id="3.90.190.10">
    <property type="entry name" value="Protein tyrosine phosphatase superfamily"/>
    <property type="match status" value="1"/>
</dbReference>
<sequence>MSRIVVAPLPKVAEMAVRNRCREMISLVAPKQHFHRPAVIDPARHLLLSLNDIAFAGTGALVAPQEAHVEAVIAFARGWDRMAPLLIHCMMGVSRSPAAALIAALAVAPDQDDAALAQRLRAVSRQATPNARIVAIGDALLQRQGRLVAAVAKIGRGADYAGDQPFSLPVEPVAADALAGDGAGP</sequence>
<evidence type="ECO:0000313" key="1">
    <source>
        <dbReference type="EMBL" id="MBB3978729.1"/>
    </source>
</evidence>